<dbReference type="GeneID" id="18812917"/>
<reference evidence="1" key="1">
    <citation type="submission" date="2011-04" db="EMBL/GenBank/DDBJ databases">
        <title>Evolution of plant cell wall degrading machinery underlies the functional diversity of forest fungi.</title>
        <authorList>
            <consortium name="US DOE Joint Genome Institute (JGI-PGF)"/>
            <person name="Eastwood D.C."/>
            <person name="Floudas D."/>
            <person name="Binder M."/>
            <person name="Majcherczyk A."/>
            <person name="Schneider P."/>
            <person name="Aerts A."/>
            <person name="Asiegbu F.O."/>
            <person name="Baker S.E."/>
            <person name="Barry K."/>
            <person name="Bendiksby M."/>
            <person name="Blumentritt M."/>
            <person name="Coutinho P.M."/>
            <person name="Cullen D."/>
            <person name="Cullen D."/>
            <person name="Gathman A."/>
            <person name="Goodell B."/>
            <person name="Henrissat B."/>
            <person name="Ihrmark K."/>
            <person name="Kauserud H."/>
            <person name="Kohler A."/>
            <person name="LaButti K."/>
            <person name="Lapidus A."/>
            <person name="Lavin J.L."/>
            <person name="Lee Y.-H."/>
            <person name="Lindquist E."/>
            <person name="Lilly W."/>
            <person name="Lucas S."/>
            <person name="Morin E."/>
            <person name="Murat C."/>
            <person name="Oguiza J.A."/>
            <person name="Park J."/>
            <person name="Pisabarro A.G."/>
            <person name="Riley R."/>
            <person name="Rosling A."/>
            <person name="Salamov A."/>
            <person name="Schmidt O."/>
            <person name="Schmutz J."/>
            <person name="Skrede I."/>
            <person name="Stenlid J."/>
            <person name="Wiebenga A."/>
            <person name="Xie X."/>
            <person name="Kues U."/>
            <person name="Hibbett D.S."/>
            <person name="Hoffmeister D."/>
            <person name="Hogberg N."/>
            <person name="Martin F."/>
            <person name="Grigoriev I.V."/>
            <person name="Watkinson S.C."/>
        </authorList>
    </citation>
    <scope>NUCLEOTIDE SEQUENCE</scope>
    <source>
        <strain evidence="1">S7.9</strain>
    </source>
</reference>
<sequence length="233" mass="26872">MPSFTIAGWGRWQAITGYPTAPWLVEDGAQNIVHWSVQMREVISSFVASFFAAPASKKLRVTQRKSDAHVEGRTAWTSFVSANWKSVWKAQDIIDATLKEQSCGPYKAMGRRKSRNLPTLERAQVHKAYPFLAYALFGEDSAANATATFLKDNVQDFLERIMACMWNRYWKNLNRERVKMVELQATVKTSWLARIRHYLASSDKLITLLKRYNDPESVKQIKDQRQQICTMIF</sequence>
<evidence type="ECO:0000313" key="1">
    <source>
        <dbReference type="EMBL" id="EGO20102.1"/>
    </source>
</evidence>
<dbReference type="RefSeq" id="XP_007322847.1">
    <property type="nucleotide sequence ID" value="XM_007322785.1"/>
</dbReference>
<organism>
    <name type="scientific">Serpula lacrymans var. lacrymans (strain S7.9)</name>
    <name type="common">Dry rot fungus</name>
    <dbReference type="NCBI Taxonomy" id="578457"/>
    <lineage>
        <taxon>Eukaryota</taxon>
        <taxon>Fungi</taxon>
        <taxon>Dikarya</taxon>
        <taxon>Basidiomycota</taxon>
        <taxon>Agaricomycotina</taxon>
        <taxon>Agaricomycetes</taxon>
        <taxon>Agaricomycetidae</taxon>
        <taxon>Boletales</taxon>
        <taxon>Coniophorineae</taxon>
        <taxon>Serpulaceae</taxon>
        <taxon>Serpula</taxon>
    </lineage>
</organism>
<name>F8P8X3_SERL9</name>
<dbReference type="OrthoDB" id="3270319at2759"/>
<dbReference type="Proteomes" id="UP000008064">
    <property type="component" value="Unassembled WGS sequence"/>
</dbReference>
<accession>F8P8X3</accession>
<protein>
    <submittedName>
        <fullName evidence="1">Uncharacterized protein</fullName>
    </submittedName>
</protein>
<dbReference type="HOGENOM" id="CLU_1190495_0_0_1"/>
<dbReference type="AlphaFoldDB" id="F8P8X3"/>
<proteinExistence type="predicted"/>
<gene>
    <name evidence="1" type="ORF">SERLADRAFT_411074</name>
</gene>
<dbReference type="KEGG" id="sla:SERLADRAFT_411074"/>
<dbReference type="EMBL" id="GL945441">
    <property type="protein sequence ID" value="EGO20102.1"/>
    <property type="molecule type" value="Genomic_DNA"/>
</dbReference>